<name>A0A542SNU2_9MICO</name>
<dbReference type="Pfam" id="PF04977">
    <property type="entry name" value="DivIC"/>
    <property type="match status" value="1"/>
</dbReference>
<reference evidence="3 4" key="1">
    <citation type="submission" date="2019-06" db="EMBL/GenBank/DDBJ databases">
        <title>Sequencing the genomes of 1000 actinobacteria strains.</title>
        <authorList>
            <person name="Klenk H.-P."/>
        </authorList>
    </citation>
    <scope>NUCLEOTIDE SEQUENCE [LARGE SCALE GENOMIC DNA]</scope>
    <source>
        <strain evidence="3 4">DSM 10596</strain>
    </source>
</reference>
<keyword evidence="2" id="KW-1133">Transmembrane helix</keyword>
<dbReference type="AlphaFoldDB" id="A0A542SNU2"/>
<keyword evidence="3" id="KW-0132">Cell division</keyword>
<accession>A0A542SNU2</accession>
<gene>
    <name evidence="3" type="ORF">FB389_0952</name>
</gene>
<evidence type="ECO:0000313" key="4">
    <source>
        <dbReference type="Proteomes" id="UP000316181"/>
    </source>
</evidence>
<proteinExistence type="predicted"/>
<dbReference type="InterPro" id="IPR007060">
    <property type="entry name" value="FtsL/DivIC"/>
</dbReference>
<keyword evidence="2" id="KW-0472">Membrane</keyword>
<keyword evidence="3" id="KW-0131">Cell cycle</keyword>
<dbReference type="RefSeq" id="WP_142111594.1">
    <property type="nucleotide sequence ID" value="NZ_BAAATB010000002.1"/>
</dbReference>
<dbReference type="GO" id="GO:0051301">
    <property type="term" value="P:cell division"/>
    <property type="evidence" value="ECO:0007669"/>
    <property type="project" value="UniProtKB-KW"/>
</dbReference>
<evidence type="ECO:0000313" key="3">
    <source>
        <dbReference type="EMBL" id="TQK76290.1"/>
    </source>
</evidence>
<sequence length="166" mass="18370">MSPRVSVDRPRPERLRWVGPTSVRVLIMAIAALGALAVVVPTAMRYVDQQSQTRQLEQQLSQAKSTNSQLQTEIDRWSDQKYVEAQARERLSYGYDGETRYRVIDPQTVVDETNPKTGQAIEPGAVTFPIGKEDSWYGTLWESIEVAGNSNVSAESASAADPSANQ</sequence>
<comment type="caution">
    <text evidence="3">The sequence shown here is derived from an EMBL/GenBank/DDBJ whole genome shotgun (WGS) entry which is preliminary data.</text>
</comment>
<evidence type="ECO:0000256" key="1">
    <source>
        <dbReference type="SAM" id="Coils"/>
    </source>
</evidence>
<dbReference type="EMBL" id="VFNV01000001">
    <property type="protein sequence ID" value="TQK76290.1"/>
    <property type="molecule type" value="Genomic_DNA"/>
</dbReference>
<dbReference type="Proteomes" id="UP000316181">
    <property type="component" value="Unassembled WGS sequence"/>
</dbReference>
<evidence type="ECO:0000256" key="2">
    <source>
        <dbReference type="SAM" id="Phobius"/>
    </source>
</evidence>
<keyword evidence="4" id="KW-1185">Reference proteome</keyword>
<keyword evidence="2" id="KW-0812">Transmembrane</keyword>
<feature type="transmembrane region" description="Helical" evidence="2">
    <location>
        <begin position="21"/>
        <end position="44"/>
    </location>
</feature>
<protein>
    <submittedName>
        <fullName evidence="3">Cell division protein FtsB</fullName>
    </submittedName>
</protein>
<dbReference type="OrthoDB" id="5187715at2"/>
<feature type="coiled-coil region" evidence="1">
    <location>
        <begin position="46"/>
        <end position="80"/>
    </location>
</feature>
<organism evidence="3 4">
    <name type="scientific">Rarobacter incanus</name>
    <dbReference type="NCBI Taxonomy" id="153494"/>
    <lineage>
        <taxon>Bacteria</taxon>
        <taxon>Bacillati</taxon>
        <taxon>Actinomycetota</taxon>
        <taxon>Actinomycetes</taxon>
        <taxon>Micrococcales</taxon>
        <taxon>Rarobacteraceae</taxon>
        <taxon>Rarobacter</taxon>
    </lineage>
</organism>
<keyword evidence="1" id="KW-0175">Coiled coil</keyword>